<keyword evidence="1" id="KW-0812">Transmembrane</keyword>
<comment type="caution">
    <text evidence="4">The sequence shown here is derived from an EMBL/GenBank/DDBJ whole genome shotgun (WGS) entry which is preliminary data.</text>
</comment>
<dbReference type="STRING" id="656916.A0A2G7FQM5"/>
<dbReference type="Proteomes" id="UP000231358">
    <property type="component" value="Unassembled WGS sequence"/>
</dbReference>
<dbReference type="AlphaFoldDB" id="A0A2G7FQM5"/>
<feature type="transmembrane region" description="Helical" evidence="1">
    <location>
        <begin position="296"/>
        <end position="312"/>
    </location>
</feature>
<evidence type="ECO:0000256" key="1">
    <source>
        <dbReference type="SAM" id="Phobius"/>
    </source>
</evidence>
<sequence length="384" mass="42456">MGVMQGLSVILQVVSFGFLLPYALVLHITESRSAKLVQTIVTTCALIGLWICGGNLSLGYLILNLTLTLLISIYTLAYWYLYRYEALNNTSCTQYVKRVYHGASVSLLVLDWFQITCGTLDNLGILHHNLIMIAHSFPALLIIGLATSWLTSAAGIWRHGYGRSPEYYDCLYTTGMSVVLIPIVIGTDIIGSDLEAPLAFPPHLFYLLVMLAASQIGIWLSRDRYNAPRRNLMLALMCFLWGQQMAAHHQHSALAKSVHEAFGYTLIAMGAARALEILVIPSILPTNSTTSKHGHLRYLPPMFGFVAAFMILGGSHDMIRTFEELGSDPSGYISILQACGFGFFLFIAVLTRRVAASLELNDDEKTYDYEGWTTEGSESQPLAP</sequence>
<dbReference type="PANTHER" id="PTHR31685">
    <property type="entry name" value="INTEGRAL MEMBRANE PROTEIN (AFU_ORTHOLOGUE AFUA_6G12730)-RELATED"/>
    <property type="match status" value="1"/>
</dbReference>
<dbReference type="Pfam" id="PF10355">
    <property type="entry name" value="Ytp1"/>
    <property type="match status" value="1"/>
</dbReference>
<feature type="transmembrane region" description="Helical" evidence="1">
    <location>
        <begin position="62"/>
        <end position="82"/>
    </location>
</feature>
<organism evidence="4 5">
    <name type="scientific">Aspergillus arachidicola</name>
    <dbReference type="NCBI Taxonomy" id="656916"/>
    <lineage>
        <taxon>Eukaryota</taxon>
        <taxon>Fungi</taxon>
        <taxon>Dikarya</taxon>
        <taxon>Ascomycota</taxon>
        <taxon>Pezizomycotina</taxon>
        <taxon>Eurotiomycetes</taxon>
        <taxon>Eurotiomycetidae</taxon>
        <taxon>Eurotiales</taxon>
        <taxon>Aspergillaceae</taxon>
        <taxon>Aspergillus</taxon>
        <taxon>Aspergillus subgen. Circumdati</taxon>
    </lineage>
</organism>
<feature type="transmembrane region" description="Helical" evidence="1">
    <location>
        <begin position="169"/>
        <end position="191"/>
    </location>
</feature>
<protein>
    <recommendedName>
        <fullName evidence="6">Protein YTP1-like C-terminal domain-containing protein</fullName>
    </recommendedName>
</protein>
<dbReference type="InterPro" id="IPR018825">
    <property type="entry name" value="DUF2427"/>
</dbReference>
<dbReference type="InterPro" id="IPR018827">
    <property type="entry name" value="YTP1_C"/>
</dbReference>
<feature type="domain" description="DUF2427" evidence="2">
    <location>
        <begin position="9"/>
        <end position="51"/>
    </location>
</feature>
<evidence type="ECO:0000313" key="4">
    <source>
        <dbReference type="EMBL" id="PIG82819.1"/>
    </source>
</evidence>
<keyword evidence="1" id="KW-1133">Transmembrane helix</keyword>
<feature type="transmembrane region" description="Helical" evidence="1">
    <location>
        <begin position="137"/>
        <end position="157"/>
    </location>
</feature>
<name>A0A2G7FQM5_9EURO</name>
<feature type="transmembrane region" description="Helical" evidence="1">
    <location>
        <begin position="6"/>
        <end position="24"/>
    </location>
</feature>
<evidence type="ECO:0000259" key="2">
    <source>
        <dbReference type="Pfam" id="PF10348"/>
    </source>
</evidence>
<reference evidence="4 5" key="1">
    <citation type="submission" date="2017-05" db="EMBL/GenBank/DDBJ databases">
        <title>Genome sequence for an aflatoxigenic pathogen of Argentinian peanut, Aspergillus arachidicola.</title>
        <authorList>
            <person name="Moore G."/>
            <person name="Beltz S.B."/>
            <person name="Mack B.M."/>
        </authorList>
    </citation>
    <scope>NUCLEOTIDE SEQUENCE [LARGE SCALE GENOMIC DNA]</scope>
    <source>
        <strain evidence="4 5">CBS 117610</strain>
    </source>
</reference>
<feature type="transmembrane region" description="Helical" evidence="1">
    <location>
        <begin position="36"/>
        <end position="56"/>
    </location>
</feature>
<feature type="domain" description="Protein YTP1-like C-terminal" evidence="3">
    <location>
        <begin position="228"/>
        <end position="350"/>
    </location>
</feature>
<keyword evidence="1" id="KW-0472">Membrane</keyword>
<evidence type="ECO:0000259" key="3">
    <source>
        <dbReference type="Pfam" id="PF10355"/>
    </source>
</evidence>
<gene>
    <name evidence="4" type="ORF">AARAC_003128</name>
</gene>
<evidence type="ECO:0008006" key="6">
    <source>
        <dbReference type="Google" id="ProtNLM"/>
    </source>
</evidence>
<dbReference type="PANTHER" id="PTHR31685:SF2">
    <property type="entry name" value="PROTEIN YTP1"/>
    <property type="match status" value="1"/>
</dbReference>
<evidence type="ECO:0000313" key="5">
    <source>
        <dbReference type="Proteomes" id="UP000231358"/>
    </source>
</evidence>
<accession>A0A2G7FQM5</accession>
<keyword evidence="5" id="KW-1185">Reference proteome</keyword>
<feature type="transmembrane region" description="Helical" evidence="1">
    <location>
        <begin position="332"/>
        <end position="350"/>
    </location>
</feature>
<dbReference type="Pfam" id="PF10348">
    <property type="entry name" value="DUF2427"/>
    <property type="match status" value="1"/>
</dbReference>
<feature type="transmembrane region" description="Helical" evidence="1">
    <location>
        <begin position="203"/>
        <end position="220"/>
    </location>
</feature>
<proteinExistence type="predicted"/>
<dbReference type="EMBL" id="NEXV01000490">
    <property type="protein sequence ID" value="PIG82819.1"/>
    <property type="molecule type" value="Genomic_DNA"/>
</dbReference>